<gene>
    <name evidence="2" type="ORF">N7537_001973</name>
</gene>
<dbReference type="RefSeq" id="XP_056758026.1">
    <property type="nucleotide sequence ID" value="XM_056893031.1"/>
</dbReference>
<feature type="domain" description="HNH nuclease" evidence="1">
    <location>
        <begin position="150"/>
        <end position="238"/>
    </location>
</feature>
<organism evidence="2 3">
    <name type="scientific">Penicillium hordei</name>
    <dbReference type="NCBI Taxonomy" id="40994"/>
    <lineage>
        <taxon>Eukaryota</taxon>
        <taxon>Fungi</taxon>
        <taxon>Dikarya</taxon>
        <taxon>Ascomycota</taxon>
        <taxon>Pezizomycotina</taxon>
        <taxon>Eurotiomycetes</taxon>
        <taxon>Eurotiomycetidae</taxon>
        <taxon>Eurotiales</taxon>
        <taxon>Aspergillaceae</taxon>
        <taxon>Penicillium</taxon>
    </lineage>
</organism>
<reference evidence="2" key="1">
    <citation type="journal article" date="2023" name="IMA Fungus">
        <title>Comparative genomic study of the Penicillium genus elucidates a diverse pangenome and 15 lateral gene transfer events.</title>
        <authorList>
            <person name="Petersen C."/>
            <person name="Sorensen T."/>
            <person name="Nielsen M.R."/>
            <person name="Sondergaard T.E."/>
            <person name="Sorensen J.L."/>
            <person name="Fitzpatrick D.A."/>
            <person name="Frisvad J.C."/>
            <person name="Nielsen K.L."/>
        </authorList>
    </citation>
    <scope>NUCLEOTIDE SEQUENCE</scope>
    <source>
        <strain evidence="2">IBT 12815</strain>
    </source>
</reference>
<evidence type="ECO:0000313" key="2">
    <source>
        <dbReference type="EMBL" id="KAJ5616859.1"/>
    </source>
</evidence>
<evidence type="ECO:0000259" key="1">
    <source>
        <dbReference type="Pfam" id="PF13391"/>
    </source>
</evidence>
<keyword evidence="3" id="KW-1185">Reference proteome</keyword>
<name>A0AAD6H945_9EURO</name>
<dbReference type="Proteomes" id="UP001213799">
    <property type="component" value="Unassembled WGS sequence"/>
</dbReference>
<dbReference type="EMBL" id="JAQJAE010000001">
    <property type="protein sequence ID" value="KAJ5616859.1"/>
    <property type="molecule type" value="Genomic_DNA"/>
</dbReference>
<dbReference type="Pfam" id="PF13391">
    <property type="entry name" value="HNH_2"/>
    <property type="match status" value="1"/>
</dbReference>
<proteinExistence type="predicted"/>
<dbReference type="GeneID" id="81583273"/>
<reference evidence="2" key="2">
    <citation type="submission" date="2023-01" db="EMBL/GenBank/DDBJ databases">
        <authorList>
            <person name="Petersen C."/>
        </authorList>
    </citation>
    <scope>NUCLEOTIDE SEQUENCE</scope>
    <source>
        <strain evidence="2">IBT 12815</strain>
    </source>
</reference>
<dbReference type="InterPro" id="IPR003615">
    <property type="entry name" value="HNH_nuc"/>
</dbReference>
<comment type="caution">
    <text evidence="2">The sequence shown here is derived from an EMBL/GenBank/DDBJ whole genome shotgun (WGS) entry which is preliminary data.</text>
</comment>
<accession>A0AAD6H945</accession>
<dbReference type="AlphaFoldDB" id="A0AAD6H945"/>
<sequence length="372" mass="42579">MEPSSELISFEEAPPIENPNPTMPVADILWSPPPIDPLPELGDTERARLIDTLREVTKESEVDSTYWACLWLSDIECLREILRVAEYSRSTTSYLMKSKTAFTMIRAWKTRPRTIAGLPETQGKRKLGEEIPKRKFSAKTACLERDDFNCVITNFPQQVDVAHIYPLSLKKSQSSGNNKKRTDTYDDFWTTLHMFWGEDQIDKWEARLTGPNGTELCENLLCLCPNAHRLWGACYFALQPLHLRDDGKGLITRFYWLPKATPHKVQVRDKPSISLHPPMEILNLHVDNTDGSTHKMNSGDLVIFQTKDPENLPLPSWDLLQMQWILHRIVALGGAANVPMKPWDCDSEDEGSDVGFEDIFEPYQDEDFVESD</sequence>
<evidence type="ECO:0000313" key="3">
    <source>
        <dbReference type="Proteomes" id="UP001213799"/>
    </source>
</evidence>
<protein>
    <recommendedName>
        <fullName evidence="1">HNH nuclease domain-containing protein</fullName>
    </recommendedName>
</protein>